<sequence>MICKLNEESKVTSGPEKESATMKIFYSNANETICIDRQKFLASLLYLSINISGNKIMHCHHSCNSTDEVGELSTLSVLST</sequence>
<proteinExistence type="predicted"/>
<accession>A0A8R1TSB2</accession>
<dbReference type="EnsemblMetazoa" id="OVOC3829.1">
    <property type="protein sequence ID" value="OVOC3829.1"/>
    <property type="gene ID" value="WBGene00240638"/>
</dbReference>
<reference evidence="2" key="1">
    <citation type="submission" date="2013-10" db="EMBL/GenBank/DDBJ databases">
        <title>Genome sequencing of Onchocerca volvulus.</title>
        <authorList>
            <person name="Cotton J."/>
            <person name="Tsai J."/>
            <person name="Stanley E."/>
            <person name="Tracey A."/>
            <person name="Holroyd N."/>
            <person name="Lustigman S."/>
            <person name="Berriman M."/>
        </authorList>
    </citation>
    <scope>NUCLEOTIDE SEQUENCE</scope>
</reference>
<name>A0A8R1TSB2_ONCVO</name>
<dbReference type="EMBL" id="CMVM020000122">
    <property type="status" value="NOT_ANNOTATED_CDS"/>
    <property type="molecule type" value="Genomic_DNA"/>
</dbReference>
<evidence type="ECO:0000313" key="2">
    <source>
        <dbReference type="Proteomes" id="UP000024404"/>
    </source>
</evidence>
<protein>
    <submittedName>
        <fullName evidence="1">Uncharacterized protein</fullName>
    </submittedName>
</protein>
<evidence type="ECO:0000313" key="1">
    <source>
        <dbReference type="EnsemblMetazoa" id="OVOC3829.1"/>
    </source>
</evidence>
<dbReference type="Proteomes" id="UP000024404">
    <property type="component" value="Unassembled WGS sequence"/>
</dbReference>
<organism evidence="1 2">
    <name type="scientific">Onchocerca volvulus</name>
    <dbReference type="NCBI Taxonomy" id="6282"/>
    <lineage>
        <taxon>Eukaryota</taxon>
        <taxon>Metazoa</taxon>
        <taxon>Ecdysozoa</taxon>
        <taxon>Nematoda</taxon>
        <taxon>Chromadorea</taxon>
        <taxon>Rhabditida</taxon>
        <taxon>Spirurina</taxon>
        <taxon>Spiruromorpha</taxon>
        <taxon>Filarioidea</taxon>
        <taxon>Onchocercidae</taxon>
        <taxon>Onchocerca</taxon>
    </lineage>
</organism>
<dbReference type="AlphaFoldDB" id="A0A8R1TSB2"/>
<keyword evidence="2" id="KW-1185">Reference proteome</keyword>
<reference evidence="1" key="2">
    <citation type="submission" date="2022-06" db="UniProtKB">
        <authorList>
            <consortium name="EnsemblMetazoa"/>
        </authorList>
    </citation>
    <scope>IDENTIFICATION</scope>
</reference>